<evidence type="ECO:0000313" key="2">
    <source>
        <dbReference type="EMBL" id="GAA4694142.1"/>
    </source>
</evidence>
<sequence length="74" mass="8258">MAIQSFAAPGITNENPVIGAAVLVQDREEWPLPERFGPKPDNELNYLLEPPAPCMRRSHTGLGGRPRQLSEKHR</sequence>
<feature type="region of interest" description="Disordered" evidence="1">
    <location>
        <begin position="51"/>
        <end position="74"/>
    </location>
</feature>
<reference evidence="3" key="1">
    <citation type="journal article" date="2019" name="Int. J. Syst. Evol. Microbiol.">
        <title>The Global Catalogue of Microorganisms (GCM) 10K type strain sequencing project: providing services to taxonomists for standard genome sequencing and annotation.</title>
        <authorList>
            <consortium name="The Broad Institute Genomics Platform"/>
            <consortium name="The Broad Institute Genome Sequencing Center for Infectious Disease"/>
            <person name="Wu L."/>
            <person name="Ma J."/>
        </authorList>
    </citation>
    <scope>NUCLEOTIDE SEQUENCE [LARGE SCALE GENOMIC DNA]</scope>
    <source>
        <strain evidence="3">JCM 17975</strain>
    </source>
</reference>
<proteinExistence type="predicted"/>
<dbReference type="Proteomes" id="UP001500843">
    <property type="component" value="Unassembled WGS sequence"/>
</dbReference>
<organism evidence="2 3">
    <name type="scientific">Promicromonospora umidemergens</name>
    <dbReference type="NCBI Taxonomy" id="629679"/>
    <lineage>
        <taxon>Bacteria</taxon>
        <taxon>Bacillati</taxon>
        <taxon>Actinomycetota</taxon>
        <taxon>Actinomycetes</taxon>
        <taxon>Micrococcales</taxon>
        <taxon>Promicromonosporaceae</taxon>
        <taxon>Promicromonospora</taxon>
    </lineage>
</organism>
<protein>
    <submittedName>
        <fullName evidence="2">Uncharacterized protein</fullName>
    </submittedName>
</protein>
<name>A0ABP8WT49_9MICO</name>
<evidence type="ECO:0000256" key="1">
    <source>
        <dbReference type="SAM" id="MobiDB-lite"/>
    </source>
</evidence>
<evidence type="ECO:0000313" key="3">
    <source>
        <dbReference type="Proteomes" id="UP001500843"/>
    </source>
</evidence>
<dbReference type="EMBL" id="BAABHM010000006">
    <property type="protein sequence ID" value="GAA4694142.1"/>
    <property type="molecule type" value="Genomic_DNA"/>
</dbReference>
<accession>A0ABP8WT49</accession>
<comment type="caution">
    <text evidence="2">The sequence shown here is derived from an EMBL/GenBank/DDBJ whole genome shotgun (WGS) entry which is preliminary data.</text>
</comment>
<gene>
    <name evidence="2" type="ORF">GCM10023198_12280</name>
</gene>
<keyword evidence="3" id="KW-1185">Reference proteome</keyword>